<keyword evidence="4" id="KW-1185">Reference proteome</keyword>
<sequence length="165" mass="17046">MAFVLTGVLLALGLVGMLAGLPVLSGPGRIVVDAILLLSPLGTTLCGVFTLERIIPHAAGFLLGMASPAVGFLALGWCLITMSDRSLRDAEVAFAQVCGAEGSTARAGGTIPGSNRPEIVSRETRNPPHSAACRLPPHPSRSPCRRCGSGASIRRPPAAAWAWRA</sequence>
<protein>
    <submittedName>
        <fullName evidence="3">Uncharacterized protein</fullName>
    </submittedName>
</protein>
<dbReference type="RefSeq" id="WP_127732620.1">
    <property type="nucleotide sequence ID" value="NZ_SACP01000023.1"/>
</dbReference>
<evidence type="ECO:0000256" key="1">
    <source>
        <dbReference type="SAM" id="MobiDB-lite"/>
    </source>
</evidence>
<accession>A0A437NYW3</accession>
<dbReference type="Proteomes" id="UP000286997">
    <property type="component" value="Unassembled WGS sequence"/>
</dbReference>
<evidence type="ECO:0000256" key="2">
    <source>
        <dbReference type="SAM" id="Phobius"/>
    </source>
</evidence>
<keyword evidence="2" id="KW-0812">Transmembrane</keyword>
<keyword evidence="2" id="KW-0472">Membrane</keyword>
<proteinExistence type="predicted"/>
<name>A0A437NYW3_9HYPH</name>
<feature type="transmembrane region" description="Helical" evidence="2">
    <location>
        <begin position="30"/>
        <end position="51"/>
    </location>
</feature>
<reference evidence="3 4" key="1">
    <citation type="submission" date="2019-01" db="EMBL/GenBank/DDBJ databases">
        <authorList>
            <person name="Chen W.-M."/>
        </authorList>
    </citation>
    <scope>NUCLEOTIDE SEQUENCE [LARGE SCALE GENOMIC DNA]</scope>
    <source>
        <strain evidence="3 4">TER-1</strain>
    </source>
</reference>
<feature type="transmembrane region" description="Helical" evidence="2">
    <location>
        <begin position="58"/>
        <end position="77"/>
    </location>
</feature>
<organism evidence="3 4">
    <name type="scientific">Methylobacterium oryzihabitans</name>
    <dbReference type="NCBI Taxonomy" id="2499852"/>
    <lineage>
        <taxon>Bacteria</taxon>
        <taxon>Pseudomonadati</taxon>
        <taxon>Pseudomonadota</taxon>
        <taxon>Alphaproteobacteria</taxon>
        <taxon>Hyphomicrobiales</taxon>
        <taxon>Methylobacteriaceae</taxon>
        <taxon>Methylobacterium</taxon>
    </lineage>
</organism>
<gene>
    <name evidence="3" type="ORF">EOE48_20510</name>
</gene>
<comment type="caution">
    <text evidence="3">The sequence shown here is derived from an EMBL/GenBank/DDBJ whole genome shotgun (WGS) entry which is preliminary data.</text>
</comment>
<keyword evidence="2" id="KW-1133">Transmembrane helix</keyword>
<feature type="region of interest" description="Disordered" evidence="1">
    <location>
        <begin position="105"/>
        <end position="148"/>
    </location>
</feature>
<dbReference type="EMBL" id="SACP01000023">
    <property type="protein sequence ID" value="RVU15194.1"/>
    <property type="molecule type" value="Genomic_DNA"/>
</dbReference>
<evidence type="ECO:0000313" key="4">
    <source>
        <dbReference type="Proteomes" id="UP000286997"/>
    </source>
</evidence>
<dbReference type="OrthoDB" id="5071134at2"/>
<dbReference type="AlphaFoldDB" id="A0A437NYW3"/>
<evidence type="ECO:0000313" key="3">
    <source>
        <dbReference type="EMBL" id="RVU15194.1"/>
    </source>
</evidence>